<dbReference type="EMBL" id="GBRH01172330">
    <property type="protein sequence ID" value="JAE25566.1"/>
    <property type="molecule type" value="Transcribed_RNA"/>
</dbReference>
<evidence type="ECO:0000313" key="1">
    <source>
        <dbReference type="EMBL" id="JAE25566.1"/>
    </source>
</evidence>
<sequence>MILPTRLCATRHTLPYSPTPTVTLTRGMIIHWDPVEICVCILRDLLLQTMFKFLFRITHLVSPPSQRVIHTGISMCK</sequence>
<reference evidence="1" key="1">
    <citation type="submission" date="2014-09" db="EMBL/GenBank/DDBJ databases">
        <authorList>
            <person name="Magalhaes I.L.F."/>
            <person name="Oliveira U."/>
            <person name="Santos F.R."/>
            <person name="Vidigal T.H.D.A."/>
            <person name="Brescovit A.D."/>
            <person name="Santos A.J."/>
        </authorList>
    </citation>
    <scope>NUCLEOTIDE SEQUENCE</scope>
    <source>
        <tissue evidence="1">Shoot tissue taken approximately 20 cm above the soil surface</tissue>
    </source>
</reference>
<name>A0A0A9GSM6_ARUDO</name>
<accession>A0A0A9GSM6</accession>
<dbReference type="AlphaFoldDB" id="A0A0A9GSM6"/>
<proteinExistence type="predicted"/>
<protein>
    <submittedName>
        <fullName evidence="1">Uncharacterized protein</fullName>
    </submittedName>
</protein>
<organism evidence="1">
    <name type="scientific">Arundo donax</name>
    <name type="common">Giant reed</name>
    <name type="synonym">Donax arundinaceus</name>
    <dbReference type="NCBI Taxonomy" id="35708"/>
    <lineage>
        <taxon>Eukaryota</taxon>
        <taxon>Viridiplantae</taxon>
        <taxon>Streptophyta</taxon>
        <taxon>Embryophyta</taxon>
        <taxon>Tracheophyta</taxon>
        <taxon>Spermatophyta</taxon>
        <taxon>Magnoliopsida</taxon>
        <taxon>Liliopsida</taxon>
        <taxon>Poales</taxon>
        <taxon>Poaceae</taxon>
        <taxon>PACMAD clade</taxon>
        <taxon>Arundinoideae</taxon>
        <taxon>Arundineae</taxon>
        <taxon>Arundo</taxon>
    </lineage>
</organism>
<reference evidence="1" key="2">
    <citation type="journal article" date="2015" name="Data Brief">
        <title>Shoot transcriptome of the giant reed, Arundo donax.</title>
        <authorList>
            <person name="Barrero R.A."/>
            <person name="Guerrero F.D."/>
            <person name="Moolhuijzen P."/>
            <person name="Goolsby J.A."/>
            <person name="Tidwell J."/>
            <person name="Bellgard S.E."/>
            <person name="Bellgard M.I."/>
        </authorList>
    </citation>
    <scope>NUCLEOTIDE SEQUENCE</scope>
    <source>
        <tissue evidence="1">Shoot tissue taken approximately 20 cm above the soil surface</tissue>
    </source>
</reference>